<dbReference type="PROSITE" id="PS50887">
    <property type="entry name" value="GGDEF"/>
    <property type="match status" value="1"/>
</dbReference>
<dbReference type="InterPro" id="IPR050469">
    <property type="entry name" value="Diguanylate_Cyclase"/>
</dbReference>
<keyword evidence="6" id="KW-1185">Reference proteome</keyword>
<feature type="transmembrane region" description="Helical" evidence="3">
    <location>
        <begin position="188"/>
        <end position="206"/>
    </location>
</feature>
<evidence type="ECO:0000313" key="6">
    <source>
        <dbReference type="Proteomes" id="UP001195963"/>
    </source>
</evidence>
<dbReference type="EMBL" id="JAHZST010000003">
    <property type="protein sequence ID" value="MBW8182957.1"/>
    <property type="molecule type" value="Genomic_DNA"/>
</dbReference>
<sequence>MLEFSATSFKVISIGINANLPSFERQLKTETHLYLIKGAMWATVISLFMLLAILFNIYLQNSDISVFYEAIFMVSPLVIITFSGALAAYFVKRENIATWGLYSYLFLLEIVWVYLVWRLFHFTYDKIPSYAALAGVESIIDILVLTIAIAVFPNRNLMLLGVLPLMVFSCSERVLVVPDQYLFPLTKFFCFLAIIVSGQKVLSSWFNKAILRNVEKQYLLAQFRRLALVDSLTDISNRRHFDEILLQEIRASERTRHPLGLVLIDVDYFKRLNDSAGHQSGDECLVEIAKILTVTANRPRDLAARYGGEEFVLLLPETDLAGCIEIAEALKRKLATAKLPHPDSDIGSLVTISQGVTLWKEGMGAQELLECADSLLYQAKSSGRDRFIAA</sequence>
<organism evidence="5 6">
    <name type="scientific">Shewanella nanhaiensis</name>
    <dbReference type="NCBI Taxonomy" id="2864872"/>
    <lineage>
        <taxon>Bacteria</taxon>
        <taxon>Pseudomonadati</taxon>
        <taxon>Pseudomonadota</taxon>
        <taxon>Gammaproteobacteria</taxon>
        <taxon>Alteromonadales</taxon>
        <taxon>Shewanellaceae</taxon>
        <taxon>Shewanella</taxon>
    </lineage>
</organism>
<feature type="transmembrane region" description="Helical" evidence="3">
    <location>
        <begin position="96"/>
        <end position="117"/>
    </location>
</feature>
<dbReference type="Pfam" id="PF17178">
    <property type="entry name" value="MASE5"/>
    <property type="match status" value="1"/>
</dbReference>
<dbReference type="SUPFAM" id="SSF55073">
    <property type="entry name" value="Nucleotide cyclase"/>
    <property type="match status" value="1"/>
</dbReference>
<accession>A0ABS7E021</accession>
<reference evidence="5 6" key="1">
    <citation type="submission" date="2021-07" db="EMBL/GenBank/DDBJ databases">
        <title>Shewanella sp. nov, isolated from SCS.</title>
        <authorList>
            <person name="Cao W.R."/>
        </authorList>
    </citation>
    <scope>NUCLEOTIDE SEQUENCE [LARGE SCALE GENOMIC DNA]</scope>
    <source>
        <strain evidence="5 6">NR704-98</strain>
    </source>
</reference>
<feature type="domain" description="GGDEF" evidence="4">
    <location>
        <begin position="257"/>
        <end position="390"/>
    </location>
</feature>
<dbReference type="InterPro" id="IPR033444">
    <property type="entry name" value="MASE5"/>
</dbReference>
<dbReference type="PANTHER" id="PTHR45138:SF9">
    <property type="entry name" value="DIGUANYLATE CYCLASE DGCM-RELATED"/>
    <property type="match status" value="1"/>
</dbReference>
<dbReference type="CDD" id="cd01949">
    <property type="entry name" value="GGDEF"/>
    <property type="match status" value="1"/>
</dbReference>
<evidence type="ECO:0000256" key="1">
    <source>
        <dbReference type="ARBA" id="ARBA00012528"/>
    </source>
</evidence>
<protein>
    <recommendedName>
        <fullName evidence="1">diguanylate cyclase</fullName>
        <ecNumber evidence="1">2.7.7.65</ecNumber>
    </recommendedName>
</protein>
<keyword evidence="3" id="KW-1133">Transmembrane helix</keyword>
<gene>
    <name evidence="5" type="ORF">K0625_04710</name>
</gene>
<evidence type="ECO:0000256" key="3">
    <source>
        <dbReference type="SAM" id="Phobius"/>
    </source>
</evidence>
<evidence type="ECO:0000313" key="5">
    <source>
        <dbReference type="EMBL" id="MBW8182957.1"/>
    </source>
</evidence>
<dbReference type="InterPro" id="IPR029787">
    <property type="entry name" value="Nucleotide_cyclase"/>
</dbReference>
<evidence type="ECO:0000256" key="2">
    <source>
        <dbReference type="ARBA" id="ARBA00034247"/>
    </source>
</evidence>
<dbReference type="InterPro" id="IPR043128">
    <property type="entry name" value="Rev_trsase/Diguanyl_cyclase"/>
</dbReference>
<comment type="catalytic activity">
    <reaction evidence="2">
        <text>2 GTP = 3',3'-c-di-GMP + 2 diphosphate</text>
        <dbReference type="Rhea" id="RHEA:24898"/>
        <dbReference type="ChEBI" id="CHEBI:33019"/>
        <dbReference type="ChEBI" id="CHEBI:37565"/>
        <dbReference type="ChEBI" id="CHEBI:58805"/>
        <dbReference type="EC" id="2.7.7.65"/>
    </reaction>
</comment>
<proteinExistence type="predicted"/>
<dbReference type="NCBIfam" id="TIGR00254">
    <property type="entry name" value="GGDEF"/>
    <property type="match status" value="1"/>
</dbReference>
<feature type="transmembrane region" description="Helical" evidence="3">
    <location>
        <begin position="157"/>
        <end position="176"/>
    </location>
</feature>
<dbReference type="Gene3D" id="3.30.70.270">
    <property type="match status" value="1"/>
</dbReference>
<feature type="transmembrane region" description="Helical" evidence="3">
    <location>
        <begin position="129"/>
        <end position="151"/>
    </location>
</feature>
<dbReference type="SMART" id="SM00267">
    <property type="entry name" value="GGDEF"/>
    <property type="match status" value="1"/>
</dbReference>
<dbReference type="PANTHER" id="PTHR45138">
    <property type="entry name" value="REGULATORY COMPONENTS OF SENSORY TRANSDUCTION SYSTEM"/>
    <property type="match status" value="1"/>
</dbReference>
<dbReference type="Proteomes" id="UP001195963">
    <property type="component" value="Unassembled WGS sequence"/>
</dbReference>
<keyword evidence="3" id="KW-0472">Membrane</keyword>
<dbReference type="Pfam" id="PF00990">
    <property type="entry name" value="GGDEF"/>
    <property type="match status" value="1"/>
</dbReference>
<keyword evidence="3" id="KW-0812">Transmembrane</keyword>
<dbReference type="EC" id="2.7.7.65" evidence="1"/>
<evidence type="ECO:0000259" key="4">
    <source>
        <dbReference type="PROSITE" id="PS50887"/>
    </source>
</evidence>
<feature type="transmembrane region" description="Helical" evidence="3">
    <location>
        <begin position="39"/>
        <end position="59"/>
    </location>
</feature>
<name>A0ABS7E021_9GAMM</name>
<feature type="transmembrane region" description="Helical" evidence="3">
    <location>
        <begin position="66"/>
        <end position="90"/>
    </location>
</feature>
<dbReference type="InterPro" id="IPR000160">
    <property type="entry name" value="GGDEF_dom"/>
</dbReference>
<comment type="caution">
    <text evidence="5">The sequence shown here is derived from an EMBL/GenBank/DDBJ whole genome shotgun (WGS) entry which is preliminary data.</text>
</comment>